<reference evidence="3" key="2">
    <citation type="submission" date="2015-01" db="EMBL/GenBank/DDBJ databases">
        <title>Evolutionary Origins and Diversification of the Mycorrhizal Mutualists.</title>
        <authorList>
            <consortium name="DOE Joint Genome Institute"/>
            <consortium name="Mycorrhizal Genomics Consortium"/>
            <person name="Kohler A."/>
            <person name="Kuo A."/>
            <person name="Nagy L.G."/>
            <person name="Floudas D."/>
            <person name="Copeland A."/>
            <person name="Barry K.W."/>
            <person name="Cichocki N."/>
            <person name="Veneault-Fourrey C."/>
            <person name="LaButti K."/>
            <person name="Lindquist E.A."/>
            <person name="Lipzen A."/>
            <person name="Lundell T."/>
            <person name="Morin E."/>
            <person name="Murat C."/>
            <person name="Riley R."/>
            <person name="Ohm R."/>
            <person name="Sun H."/>
            <person name="Tunlid A."/>
            <person name="Henrissat B."/>
            <person name="Grigoriev I.V."/>
            <person name="Hibbett D.S."/>
            <person name="Martin F."/>
        </authorList>
    </citation>
    <scope>NUCLEOTIDE SEQUENCE [LARGE SCALE GENOMIC DNA]</scope>
    <source>
        <strain evidence="3">441</strain>
    </source>
</reference>
<feature type="region of interest" description="Disordered" evidence="1">
    <location>
        <begin position="83"/>
        <end position="110"/>
    </location>
</feature>
<name>A0A0C9ZVL5_9AGAM</name>
<dbReference type="EMBL" id="KN833702">
    <property type="protein sequence ID" value="KIK26272.1"/>
    <property type="molecule type" value="Genomic_DNA"/>
</dbReference>
<sequence length="110" mass="12478">MIDVGDGAVERKSTPHYDAVIIATCTPSHKDKDHVTHELELDEPVFFTPRSETGGTDCSKTLTPTGKYELRRWNLANVPCGRRTARPRESKTDVHTVESCPEKKRDWRTI</sequence>
<dbReference type="HOGENOM" id="CLU_2177079_0_0_1"/>
<accession>A0A0C9ZVL5</accession>
<keyword evidence="3" id="KW-1185">Reference proteome</keyword>
<evidence type="ECO:0000313" key="3">
    <source>
        <dbReference type="Proteomes" id="UP000054018"/>
    </source>
</evidence>
<dbReference type="OrthoDB" id="10502808at2759"/>
<feature type="compositionally biased region" description="Basic and acidic residues" evidence="1">
    <location>
        <begin position="86"/>
        <end position="110"/>
    </location>
</feature>
<proteinExistence type="predicted"/>
<evidence type="ECO:0000256" key="1">
    <source>
        <dbReference type="SAM" id="MobiDB-lite"/>
    </source>
</evidence>
<dbReference type="AlphaFoldDB" id="A0A0C9ZVL5"/>
<dbReference type="Proteomes" id="UP000054018">
    <property type="component" value="Unassembled WGS sequence"/>
</dbReference>
<evidence type="ECO:0000313" key="2">
    <source>
        <dbReference type="EMBL" id="KIK26272.1"/>
    </source>
</evidence>
<organism evidence="2 3">
    <name type="scientific">Pisolithus microcarpus 441</name>
    <dbReference type="NCBI Taxonomy" id="765257"/>
    <lineage>
        <taxon>Eukaryota</taxon>
        <taxon>Fungi</taxon>
        <taxon>Dikarya</taxon>
        <taxon>Basidiomycota</taxon>
        <taxon>Agaricomycotina</taxon>
        <taxon>Agaricomycetes</taxon>
        <taxon>Agaricomycetidae</taxon>
        <taxon>Boletales</taxon>
        <taxon>Sclerodermatineae</taxon>
        <taxon>Pisolithaceae</taxon>
        <taxon>Pisolithus</taxon>
    </lineage>
</organism>
<gene>
    <name evidence="2" type="ORF">PISMIDRAFT_676052</name>
</gene>
<reference evidence="2 3" key="1">
    <citation type="submission" date="2014-04" db="EMBL/GenBank/DDBJ databases">
        <authorList>
            <consortium name="DOE Joint Genome Institute"/>
            <person name="Kuo A."/>
            <person name="Kohler A."/>
            <person name="Costa M.D."/>
            <person name="Nagy L.G."/>
            <person name="Floudas D."/>
            <person name="Copeland A."/>
            <person name="Barry K.W."/>
            <person name="Cichocki N."/>
            <person name="Veneault-Fourrey C."/>
            <person name="LaButti K."/>
            <person name="Lindquist E.A."/>
            <person name="Lipzen A."/>
            <person name="Lundell T."/>
            <person name="Morin E."/>
            <person name="Murat C."/>
            <person name="Sun H."/>
            <person name="Tunlid A."/>
            <person name="Henrissat B."/>
            <person name="Grigoriev I.V."/>
            <person name="Hibbett D.S."/>
            <person name="Martin F."/>
            <person name="Nordberg H.P."/>
            <person name="Cantor M.N."/>
            <person name="Hua S.X."/>
        </authorList>
    </citation>
    <scope>NUCLEOTIDE SEQUENCE [LARGE SCALE GENOMIC DNA]</scope>
    <source>
        <strain evidence="2 3">441</strain>
    </source>
</reference>
<feature type="non-terminal residue" evidence="2">
    <location>
        <position position="110"/>
    </location>
</feature>
<protein>
    <submittedName>
        <fullName evidence="2">Uncharacterized protein</fullName>
    </submittedName>
</protein>